<dbReference type="InterPro" id="IPR022385">
    <property type="entry name" value="Rhs_assc_core"/>
</dbReference>
<dbReference type="PANTHER" id="PTHR32305">
    <property type="match status" value="1"/>
</dbReference>
<gene>
    <name evidence="4" type="ORF">GCM10011588_16150</name>
</gene>
<reference evidence="4" key="2">
    <citation type="submission" date="2020-09" db="EMBL/GenBank/DDBJ databases">
        <authorList>
            <person name="Sun Q."/>
            <person name="Zhou Y."/>
        </authorList>
    </citation>
    <scope>NUCLEOTIDE SEQUENCE</scope>
    <source>
        <strain evidence="4">CGMCC 4.3508</strain>
    </source>
</reference>
<dbReference type="RefSeq" id="WP_189094121.1">
    <property type="nucleotide sequence ID" value="NZ_BMMH01000002.1"/>
</dbReference>
<evidence type="ECO:0000259" key="2">
    <source>
        <dbReference type="Pfam" id="PF20148"/>
    </source>
</evidence>
<dbReference type="Proteomes" id="UP000638263">
    <property type="component" value="Unassembled WGS sequence"/>
</dbReference>
<evidence type="ECO:0000256" key="1">
    <source>
        <dbReference type="ARBA" id="ARBA00022737"/>
    </source>
</evidence>
<evidence type="ECO:0000259" key="3">
    <source>
        <dbReference type="Pfam" id="PF25023"/>
    </source>
</evidence>
<dbReference type="NCBIfam" id="TIGR01643">
    <property type="entry name" value="YD_repeat_2x"/>
    <property type="match status" value="9"/>
</dbReference>
<dbReference type="NCBIfam" id="TIGR03696">
    <property type="entry name" value="Rhs_assc_core"/>
    <property type="match status" value="1"/>
</dbReference>
<dbReference type="EMBL" id="BMMH01000002">
    <property type="protein sequence ID" value="GGL02131.1"/>
    <property type="molecule type" value="Genomic_DNA"/>
</dbReference>
<dbReference type="Pfam" id="PF20148">
    <property type="entry name" value="DUF6531"/>
    <property type="match status" value="1"/>
</dbReference>
<dbReference type="InterPro" id="IPR056823">
    <property type="entry name" value="TEN-like_YD-shell"/>
</dbReference>
<dbReference type="Gene3D" id="2.180.10.10">
    <property type="entry name" value="RHS repeat-associated core"/>
    <property type="match status" value="3"/>
</dbReference>
<feature type="domain" description="DUF6531" evidence="2">
    <location>
        <begin position="113"/>
        <end position="184"/>
    </location>
</feature>
<sequence length="1291" mass="142435">MFVSRALVLAGSRLSDIAENIARGWGRRSPNHEGALDRAVKTLLDAQVRGEQTIRGAAPAASIDFPRGPRTAARVGQWRDTGRAHADRGLARAALTNRSETNRTADQVTVCNDPVDVATGEFVLPDTDLRLPGVLPLVLRRRHRSGYRFGRWFGPSWSATLDMRVVVEVATVTFVGEDGLLLVYPHPEQGRPVFPGNGGPRWPLEAVESGGYLVTDPDRELIWHFTVREPGTVDRRCGGYALSALTDRYRNRISFHYDGEGVPVGVDHSGGYRVRIDCEHGRVVALRVLGSDDNESGSTVREFGYHAEQLETVRNGVGAVTHYTYDSEHRMTSWTDSNGNRMCNTYDTSGRVIAQRGSAGVLDAGFEYSADPESGVRRTVHIDSAGAATEYVLDREYRLCEYIDPVGGRTRTEFADDRRPVRVIAADGAVTTYRYNPDGDMVEVVGPDGRPVRISYTARRRVAAVADADGVSHTQEWDDSGTISAVTVPGGTRTEYSHHPCGAVATVTESTGAITRLEVDPTGLPVRVTDAHGVVTTIARDHLGRPVVVTDGLGGVTAYTWSGDDRLIGRTDPDGYGEAWEFDGEGNLLAHTDRAGGRTRYTYGAFDLVSSRTGPDGATTRYAWDTQRRLVGVTSPLGDTWHYTYDRAGRCTGETDYAGALTRYSHDPCGRIATVTPATGVTRTHTYDVLGRPIAVIAETGEWLRYSYDTAGRMTTAVTGVAELATHTLRFTHAANGQPVTQQVDDRPPSVFEYDRHGRRVSYTAPSGTVTTWQYDPADRITAMQHSGRRLDFTHDRLGRPTGWRTGELTVGGVFSPVGHMVAQTVGTVPAGPDTRPAIRRDDYVWRADGYPLAQTTVEDGGTQVRREYALDEIGRITSIASGERVVERYSYDRLGNILSGGAADRVTSTEKSAPAIRSDGRHRREYRNNVLVRRGRTRFHYDDSGRLIRSTTRRPSRPPEIRHYRYNAFDQLTELRTSSGERWRYTYDALGRRAAKQRLSDDGVAVEQTDYTWDGSRLTEQADRHTTTHWSYRPGTHIPLTQTVDQNGVDREFLAIVTDLVGTPIRLLTESGQVAASAAVTLWGETTWTGSTQTLLRYPGQQYDPESGLHYNLHRTYDPATGRYLTRDPLGLGPAPNPVTYPHNPITWCDPLGLVPKECEPDRTHRDFAHGTSADHAEYIQMYGLNQQVAVTASRRGSMGRPGSFFTHEVDGDRSPGFQAAYEWGLRHSQYSSSTVLVGRLPESTYQELVEKGLVTVRPVGRGVPDETIFAPGSFAVLTAQMEWIARVTP</sequence>
<dbReference type="Pfam" id="PF25023">
    <property type="entry name" value="TEN_YD-shell"/>
    <property type="match status" value="2"/>
</dbReference>
<dbReference type="InterPro" id="IPR006530">
    <property type="entry name" value="YD"/>
</dbReference>
<dbReference type="InterPro" id="IPR050708">
    <property type="entry name" value="T6SS_VgrG/RHS"/>
</dbReference>
<reference evidence="4" key="1">
    <citation type="journal article" date="2014" name="Int. J. Syst. Evol. Microbiol.">
        <title>Complete genome sequence of Corynebacterium casei LMG S-19264T (=DSM 44701T), isolated from a smear-ripened cheese.</title>
        <authorList>
            <consortium name="US DOE Joint Genome Institute (JGI-PGF)"/>
            <person name="Walter F."/>
            <person name="Albersmeier A."/>
            <person name="Kalinowski J."/>
            <person name="Ruckert C."/>
        </authorList>
    </citation>
    <scope>NUCLEOTIDE SEQUENCE</scope>
    <source>
        <strain evidence="4">CGMCC 4.3508</strain>
    </source>
</reference>
<accession>A0A917REE0</accession>
<dbReference type="InterPro" id="IPR045351">
    <property type="entry name" value="DUF6531"/>
</dbReference>
<dbReference type="InterPro" id="IPR031325">
    <property type="entry name" value="RHS_repeat"/>
</dbReference>
<dbReference type="Pfam" id="PF05593">
    <property type="entry name" value="RHS_repeat"/>
    <property type="match status" value="3"/>
</dbReference>
<evidence type="ECO:0008006" key="6">
    <source>
        <dbReference type="Google" id="ProtNLM"/>
    </source>
</evidence>
<dbReference type="PANTHER" id="PTHR32305:SF15">
    <property type="entry name" value="PROTEIN RHSA-RELATED"/>
    <property type="match status" value="1"/>
</dbReference>
<proteinExistence type="predicted"/>
<keyword evidence="5" id="KW-1185">Reference proteome</keyword>
<organism evidence="4 5">
    <name type="scientific">Nocardia jinanensis</name>
    <dbReference type="NCBI Taxonomy" id="382504"/>
    <lineage>
        <taxon>Bacteria</taxon>
        <taxon>Bacillati</taxon>
        <taxon>Actinomycetota</taxon>
        <taxon>Actinomycetes</taxon>
        <taxon>Mycobacteriales</taxon>
        <taxon>Nocardiaceae</taxon>
        <taxon>Nocardia</taxon>
    </lineage>
</organism>
<feature type="domain" description="Teneurin-like YD-shell" evidence="3">
    <location>
        <begin position="863"/>
        <end position="1129"/>
    </location>
</feature>
<name>A0A917REE0_9NOCA</name>
<evidence type="ECO:0000313" key="5">
    <source>
        <dbReference type="Proteomes" id="UP000638263"/>
    </source>
</evidence>
<dbReference type="SUPFAM" id="SSF69322">
    <property type="entry name" value="Tricorn protease domain 2"/>
    <property type="match status" value="1"/>
</dbReference>
<dbReference type="PRINTS" id="PR00394">
    <property type="entry name" value="RHSPROTEIN"/>
</dbReference>
<comment type="caution">
    <text evidence="4">The sequence shown here is derived from an EMBL/GenBank/DDBJ whole genome shotgun (WGS) entry which is preliminary data.</text>
</comment>
<protein>
    <recommendedName>
        <fullName evidence="6">Type IV secretion protein Rhs</fullName>
    </recommendedName>
</protein>
<feature type="domain" description="Teneurin-like YD-shell" evidence="3">
    <location>
        <begin position="642"/>
        <end position="794"/>
    </location>
</feature>
<keyword evidence="1" id="KW-0677">Repeat</keyword>
<evidence type="ECO:0000313" key="4">
    <source>
        <dbReference type="EMBL" id="GGL02131.1"/>
    </source>
</evidence>